<dbReference type="GO" id="GO:0016491">
    <property type="term" value="F:oxidoreductase activity"/>
    <property type="evidence" value="ECO:0007669"/>
    <property type="project" value="InterPro"/>
</dbReference>
<sequence>MKITAFAATNSTQSINLELVKSALDTLQEYEIQILDLNDYEMPIYSPERNQAGIPEKALAFNQILKESDALVIGLAEHNGTFSTAFKNIFDWGSRADKTLFQQKPMLLLSTSPGPRGGQFVMESAKTIFPFFGGNIKSHFSLPSFQDNFKEGTIVNDNLQQEFEARLSDFKSTLHQN</sequence>
<gene>
    <name evidence="2" type="ORF">NCTC11179_01452</name>
</gene>
<dbReference type="Pfam" id="PF03358">
    <property type="entry name" value="FMN_red"/>
    <property type="match status" value="1"/>
</dbReference>
<keyword evidence="3" id="KW-1185">Reference proteome</keyword>
<organism evidence="2 3">
    <name type="scientific">Myroides odoratus</name>
    <name type="common">Flavobacterium odoratum</name>
    <dbReference type="NCBI Taxonomy" id="256"/>
    <lineage>
        <taxon>Bacteria</taxon>
        <taxon>Pseudomonadati</taxon>
        <taxon>Bacteroidota</taxon>
        <taxon>Flavobacteriia</taxon>
        <taxon>Flavobacteriales</taxon>
        <taxon>Flavobacteriaceae</taxon>
        <taxon>Myroides</taxon>
    </lineage>
</organism>
<evidence type="ECO:0000313" key="3">
    <source>
        <dbReference type="Proteomes" id="UP000255024"/>
    </source>
</evidence>
<feature type="domain" description="NADPH-dependent FMN reductase-like" evidence="1">
    <location>
        <begin position="1"/>
        <end position="136"/>
    </location>
</feature>
<evidence type="ECO:0000313" key="2">
    <source>
        <dbReference type="EMBL" id="STZ27914.1"/>
    </source>
</evidence>
<dbReference type="PANTHER" id="PTHR30543">
    <property type="entry name" value="CHROMATE REDUCTASE"/>
    <property type="match status" value="1"/>
</dbReference>
<dbReference type="GO" id="GO:0005829">
    <property type="term" value="C:cytosol"/>
    <property type="evidence" value="ECO:0007669"/>
    <property type="project" value="TreeGrafter"/>
</dbReference>
<accession>A0A378RLQ3</accession>
<dbReference type="InterPro" id="IPR005025">
    <property type="entry name" value="FMN_Rdtase-like_dom"/>
</dbReference>
<proteinExistence type="predicted"/>
<dbReference type="InterPro" id="IPR050712">
    <property type="entry name" value="NAD(P)H-dep_reductase"/>
</dbReference>
<dbReference type="EMBL" id="UGQL01000001">
    <property type="protein sequence ID" value="STZ27914.1"/>
    <property type="molecule type" value="Genomic_DNA"/>
</dbReference>
<dbReference type="SUPFAM" id="SSF52218">
    <property type="entry name" value="Flavoproteins"/>
    <property type="match status" value="1"/>
</dbReference>
<protein>
    <submittedName>
        <fullName evidence="2">Predicted flavoprotein</fullName>
    </submittedName>
</protein>
<dbReference type="PANTHER" id="PTHR30543:SF21">
    <property type="entry name" value="NAD(P)H-DEPENDENT FMN REDUCTASE LOT6"/>
    <property type="match status" value="1"/>
</dbReference>
<name>A0A378RLQ3_MYROD</name>
<reference evidence="2 3" key="1">
    <citation type="submission" date="2018-06" db="EMBL/GenBank/DDBJ databases">
        <authorList>
            <consortium name="Pathogen Informatics"/>
            <person name="Doyle S."/>
        </authorList>
    </citation>
    <scope>NUCLEOTIDE SEQUENCE [LARGE SCALE GENOMIC DNA]</scope>
    <source>
        <strain evidence="2 3">NCTC11179</strain>
    </source>
</reference>
<dbReference type="Proteomes" id="UP000255024">
    <property type="component" value="Unassembled WGS sequence"/>
</dbReference>
<evidence type="ECO:0000259" key="1">
    <source>
        <dbReference type="Pfam" id="PF03358"/>
    </source>
</evidence>
<dbReference type="InterPro" id="IPR029039">
    <property type="entry name" value="Flavoprotein-like_sf"/>
</dbReference>
<dbReference type="AlphaFoldDB" id="A0A378RLQ3"/>
<dbReference type="RefSeq" id="WP_115090757.1">
    <property type="nucleotide sequence ID" value="NZ_CP068107.1"/>
</dbReference>
<dbReference type="Gene3D" id="3.40.50.360">
    <property type="match status" value="1"/>
</dbReference>
<dbReference type="GO" id="GO:0010181">
    <property type="term" value="F:FMN binding"/>
    <property type="evidence" value="ECO:0007669"/>
    <property type="project" value="TreeGrafter"/>
</dbReference>